<feature type="region of interest" description="Disordered" evidence="1">
    <location>
        <begin position="31"/>
        <end position="157"/>
    </location>
</feature>
<evidence type="ECO:0000256" key="1">
    <source>
        <dbReference type="SAM" id="MobiDB-lite"/>
    </source>
</evidence>
<name>D8TGT4_VOLCA</name>
<organism evidence="3">
    <name type="scientific">Volvox carteri f. nagariensis</name>
    <dbReference type="NCBI Taxonomy" id="3068"/>
    <lineage>
        <taxon>Eukaryota</taxon>
        <taxon>Viridiplantae</taxon>
        <taxon>Chlorophyta</taxon>
        <taxon>core chlorophytes</taxon>
        <taxon>Chlorophyceae</taxon>
        <taxon>CS clade</taxon>
        <taxon>Chlamydomonadales</taxon>
        <taxon>Volvocaceae</taxon>
        <taxon>Volvox</taxon>
    </lineage>
</organism>
<proteinExistence type="predicted"/>
<dbReference type="EMBL" id="GL378323">
    <property type="protein sequence ID" value="EFJ52954.1"/>
    <property type="molecule type" value="Genomic_DNA"/>
</dbReference>
<dbReference type="KEGG" id="vcn:VOLCADRAFT_86474"/>
<dbReference type="InParanoid" id="D8TGT4"/>
<accession>D8TGT4</accession>
<keyword evidence="3" id="KW-1185">Reference proteome</keyword>
<dbReference type="AlphaFoldDB" id="D8TGT4"/>
<protein>
    <submittedName>
        <fullName evidence="2">Uncharacterized protein</fullName>
    </submittedName>
</protein>
<gene>
    <name evidence="2" type="ORF">VOLCADRAFT_86474</name>
</gene>
<dbReference type="RefSeq" id="XP_002945959.1">
    <property type="nucleotide sequence ID" value="XM_002945913.1"/>
</dbReference>
<evidence type="ECO:0000313" key="2">
    <source>
        <dbReference type="EMBL" id="EFJ52954.1"/>
    </source>
</evidence>
<dbReference type="Proteomes" id="UP000001058">
    <property type="component" value="Unassembled WGS sequence"/>
</dbReference>
<evidence type="ECO:0000313" key="3">
    <source>
        <dbReference type="Proteomes" id="UP000001058"/>
    </source>
</evidence>
<reference evidence="2 3" key="1">
    <citation type="journal article" date="2010" name="Science">
        <title>Genomic analysis of organismal complexity in the multicellular green alga Volvox carteri.</title>
        <authorList>
            <person name="Prochnik S.E."/>
            <person name="Umen J."/>
            <person name="Nedelcu A.M."/>
            <person name="Hallmann A."/>
            <person name="Miller S.M."/>
            <person name="Nishii I."/>
            <person name="Ferris P."/>
            <person name="Kuo A."/>
            <person name="Mitros T."/>
            <person name="Fritz-Laylin L.K."/>
            <person name="Hellsten U."/>
            <person name="Chapman J."/>
            <person name="Simakov O."/>
            <person name="Rensing S.A."/>
            <person name="Terry A."/>
            <person name="Pangilinan J."/>
            <person name="Kapitonov V."/>
            <person name="Jurka J."/>
            <person name="Salamov A."/>
            <person name="Shapiro H."/>
            <person name="Schmutz J."/>
            <person name="Grimwood J."/>
            <person name="Lindquist E."/>
            <person name="Lucas S."/>
            <person name="Grigoriev I.V."/>
            <person name="Schmitt R."/>
            <person name="Kirk D."/>
            <person name="Rokhsar D.S."/>
        </authorList>
    </citation>
    <scope>NUCLEOTIDE SEQUENCE [LARGE SCALE GENOMIC DNA]</scope>
    <source>
        <strain evidence="3">f. Nagariensis / Eve</strain>
    </source>
</reference>
<dbReference type="GeneID" id="9624253"/>
<feature type="region of interest" description="Disordered" evidence="1">
    <location>
        <begin position="264"/>
        <end position="304"/>
    </location>
</feature>
<sequence>MKSQLSQDSDGSLGLGLSDFVVDDAYKDHTTENNAATATPPVPLSGPQSSELLHPATHAEHRDMMRGSAVRHAGGPPTPVSHTANTPPWQPTDATPLKHPGAPNDAAYGLPSAPGLYQPGREEHEGQRLPRAPRASSSTPHRQAIVTAPPQSTQRASSGLFSHLRSLGDYILPGAAAWRAALRVSRAAAAGPGTPAPHMVPRNPGRTGRPRHCWLVVEAAVRVALVGAYPRMPGPPVRLQAVLQLQLRHGFRLIPVAVWEGPRGAARGRNPPSRSGGGDSALAYEAGGGGSMSMPMSPGEMRQLQQAEAEGVEAVLRVMSVRVAALQGLFREYLLTSDNFSSLGGTWPAMLRDGLLAFKW</sequence>